<dbReference type="GO" id="GO:0031510">
    <property type="term" value="C:SUMO activating enzyme complex"/>
    <property type="evidence" value="ECO:0007669"/>
    <property type="project" value="TreeGrafter"/>
</dbReference>
<accession>A0A1Q9EAG3</accession>
<dbReference type="GO" id="GO:0019948">
    <property type="term" value="F:SUMO activating enzyme activity"/>
    <property type="evidence" value="ECO:0007669"/>
    <property type="project" value="TreeGrafter"/>
</dbReference>
<gene>
    <name evidence="2" type="primary">uba2-a</name>
    <name evidence="2" type="ORF">AK812_SmicGene12491</name>
</gene>
<dbReference type="AlphaFoldDB" id="A0A1Q9EAG3"/>
<dbReference type="PANTHER" id="PTHR10953:SF5">
    <property type="entry name" value="SUMO-ACTIVATING ENZYME SUBUNIT 2"/>
    <property type="match status" value="1"/>
</dbReference>
<dbReference type="SUPFAM" id="SSF69572">
    <property type="entry name" value="Activating enzymes of the ubiquitin-like proteins"/>
    <property type="match status" value="1"/>
</dbReference>
<feature type="domain" description="Peptidase S59" evidence="1">
    <location>
        <begin position="1"/>
        <end position="125"/>
    </location>
</feature>
<keyword evidence="3" id="KW-1185">Reference proteome</keyword>
<dbReference type="GO" id="GO:0005737">
    <property type="term" value="C:cytoplasm"/>
    <property type="evidence" value="ECO:0007669"/>
    <property type="project" value="TreeGrafter"/>
</dbReference>
<dbReference type="EMBL" id="LSRX01000211">
    <property type="protein sequence ID" value="OLQ04409.1"/>
    <property type="molecule type" value="Genomic_DNA"/>
</dbReference>
<dbReference type="InterPro" id="IPR035985">
    <property type="entry name" value="Ubiquitin-activating_enz"/>
</dbReference>
<dbReference type="InterPro" id="IPR036903">
    <property type="entry name" value="Nup98_auto-Pept-S59_dom_sf"/>
</dbReference>
<dbReference type="Gene3D" id="3.40.50.720">
    <property type="entry name" value="NAD(P)-binding Rossmann-like Domain"/>
    <property type="match status" value="1"/>
</dbReference>
<evidence type="ECO:0000313" key="3">
    <source>
        <dbReference type="Proteomes" id="UP000186817"/>
    </source>
</evidence>
<comment type="caution">
    <text evidence="2">The sequence shown here is derived from an EMBL/GenBank/DDBJ whole genome shotgun (WGS) entry which is preliminary data.</text>
</comment>
<dbReference type="InterPro" id="IPR045886">
    <property type="entry name" value="ThiF/MoeB/HesA"/>
</dbReference>
<dbReference type="SUPFAM" id="SSF82215">
    <property type="entry name" value="C-terminal autoproteolytic domain of nucleoporin nup98"/>
    <property type="match status" value="1"/>
</dbReference>
<dbReference type="GO" id="GO:0016925">
    <property type="term" value="P:protein sumoylation"/>
    <property type="evidence" value="ECO:0007669"/>
    <property type="project" value="TreeGrafter"/>
</dbReference>
<reference evidence="2 3" key="1">
    <citation type="submission" date="2016-02" db="EMBL/GenBank/DDBJ databases">
        <title>Genome analysis of coral dinoflagellate symbionts highlights evolutionary adaptations to a symbiotic lifestyle.</title>
        <authorList>
            <person name="Aranda M."/>
            <person name="Li Y."/>
            <person name="Liew Y.J."/>
            <person name="Baumgarten S."/>
            <person name="Simakov O."/>
            <person name="Wilson M."/>
            <person name="Piel J."/>
            <person name="Ashoor H."/>
            <person name="Bougouffa S."/>
            <person name="Bajic V.B."/>
            <person name="Ryu T."/>
            <person name="Ravasi T."/>
            <person name="Bayer T."/>
            <person name="Micklem G."/>
            <person name="Kim H."/>
            <person name="Bhak J."/>
            <person name="Lajeunesse T.C."/>
            <person name="Voolstra C.R."/>
        </authorList>
    </citation>
    <scope>NUCLEOTIDE SEQUENCE [LARGE SCALE GENOMIC DNA]</scope>
    <source>
        <strain evidence="2 3">CCMP2467</strain>
    </source>
</reference>
<organism evidence="2 3">
    <name type="scientific">Symbiodinium microadriaticum</name>
    <name type="common">Dinoflagellate</name>
    <name type="synonym">Zooxanthella microadriatica</name>
    <dbReference type="NCBI Taxonomy" id="2951"/>
    <lineage>
        <taxon>Eukaryota</taxon>
        <taxon>Sar</taxon>
        <taxon>Alveolata</taxon>
        <taxon>Dinophyceae</taxon>
        <taxon>Suessiales</taxon>
        <taxon>Symbiodiniaceae</taxon>
        <taxon>Symbiodinium</taxon>
    </lineage>
</organism>
<dbReference type="Pfam" id="PF04096">
    <property type="entry name" value="Nucleoporin2"/>
    <property type="match status" value="1"/>
</dbReference>
<dbReference type="OrthoDB" id="447873at2759"/>
<dbReference type="GO" id="GO:0005643">
    <property type="term" value="C:nuclear pore"/>
    <property type="evidence" value="ECO:0007669"/>
    <property type="project" value="InterPro"/>
</dbReference>
<dbReference type="PANTHER" id="PTHR10953">
    <property type="entry name" value="UBIQUITIN-ACTIVATING ENZYME E1"/>
    <property type="match status" value="1"/>
</dbReference>
<evidence type="ECO:0000313" key="2">
    <source>
        <dbReference type="EMBL" id="OLQ04409.1"/>
    </source>
</evidence>
<dbReference type="Proteomes" id="UP000186817">
    <property type="component" value="Unassembled WGS sequence"/>
</dbReference>
<name>A0A1Q9EAG3_SYMMI</name>
<protein>
    <submittedName>
        <fullName evidence="2">SUMO-activating enzyme subunit 2-A</fullName>
    </submittedName>
</protein>
<dbReference type="GO" id="GO:0017056">
    <property type="term" value="F:structural constituent of nuclear pore"/>
    <property type="evidence" value="ECO:0007669"/>
    <property type="project" value="InterPro"/>
</dbReference>
<dbReference type="InterPro" id="IPR000594">
    <property type="entry name" value="ThiF_NAD_FAD-bd"/>
</dbReference>
<dbReference type="Gene3D" id="3.30.1610.10">
    <property type="entry name" value="Peptidase S59, nucleoporin"/>
    <property type="match status" value="1"/>
</dbReference>
<dbReference type="InterPro" id="IPR007230">
    <property type="entry name" value="Nup98_auto-Pept-S59_dom"/>
</dbReference>
<dbReference type="Pfam" id="PF00899">
    <property type="entry name" value="ThiF"/>
    <property type="match status" value="1"/>
</dbReference>
<evidence type="ECO:0000259" key="1">
    <source>
        <dbReference type="PROSITE" id="PS51434"/>
    </source>
</evidence>
<sequence length="254" mass="28371">MEGGICPQWDTAMTAKRSEVGTITFEGETDVTGLDFETIVRLEVGEVLVYPQPRTKPEIGVGLNKVTMYQCWPPNGSLLAQDTEQQEEYKRRIKLMTEEKKARPFSYKCVIEQANSSCLMTALDAVDASSAGNAAVKTVLGEERFKMVQQAKLLVVGAGGIGCELLKNLVLTGFIDIEVVDLDTIDVRAYEYMEVFGKEVVAAEAVKQFRPDAKIVSHHGNVKVTEDPRFTFFFRQRGYRGIIKSFLISEEIVR</sequence>
<dbReference type="PROSITE" id="PS51434">
    <property type="entry name" value="NUP_C"/>
    <property type="match status" value="1"/>
</dbReference>
<proteinExistence type="predicted"/>